<dbReference type="Proteomes" id="UP000518904">
    <property type="component" value="Unassembled WGS sequence"/>
</dbReference>
<name>A0A7Y0XD54_VIBPH</name>
<reference evidence="1 2" key="1">
    <citation type="submission" date="2020-04" db="EMBL/GenBank/DDBJ databases">
        <title>Whole-genome sequencing of Vibrio spp. from China reveals different genetic environments of blaCTX-M-14 among diverse lineages.</title>
        <authorList>
            <person name="Zheng Z."/>
            <person name="Ye L."/>
            <person name="Chen S."/>
        </authorList>
    </citation>
    <scope>NUCLEOTIDE SEQUENCE [LARGE SCALE GENOMIC DNA]</scope>
    <source>
        <strain evidence="1 2">Vb0551</strain>
    </source>
</reference>
<dbReference type="RefSeq" id="WP_141179924.1">
    <property type="nucleotide sequence ID" value="NZ_CP041202.1"/>
</dbReference>
<gene>
    <name evidence="1" type="ORF">HKB16_14140</name>
</gene>
<sequence length="143" mass="15734">MKYCTRDDMITRFSIEELIELTDKDGSTGAIVDAVLDQAIADASATIDGYIGGRYQLPLSSVPSILLRMACDLARYFLYDDQLGDEHQVTKRYRDAIEYLKQVGNGKVQLGINANSERPAPTSTAQMVSSGSVFARQNSKGFI</sequence>
<dbReference type="AlphaFoldDB" id="A0A7Y0XD54"/>
<dbReference type="Pfam" id="PF07030">
    <property type="entry name" value="Phage_Mu_Gp36"/>
    <property type="match status" value="1"/>
</dbReference>
<dbReference type="InterPro" id="IPR009752">
    <property type="entry name" value="Phage_Mu_GpJ"/>
</dbReference>
<organism evidence="1 2">
    <name type="scientific">Vibrio parahaemolyticus</name>
    <dbReference type="NCBI Taxonomy" id="670"/>
    <lineage>
        <taxon>Bacteria</taxon>
        <taxon>Pseudomonadati</taxon>
        <taxon>Pseudomonadota</taxon>
        <taxon>Gammaproteobacteria</taxon>
        <taxon>Vibrionales</taxon>
        <taxon>Vibrionaceae</taxon>
        <taxon>Vibrio</taxon>
    </lineage>
</organism>
<proteinExistence type="predicted"/>
<comment type="caution">
    <text evidence="1">The sequence shown here is derived from an EMBL/GenBank/DDBJ whole genome shotgun (WGS) entry which is preliminary data.</text>
</comment>
<evidence type="ECO:0000313" key="2">
    <source>
        <dbReference type="Proteomes" id="UP000518904"/>
    </source>
</evidence>
<dbReference type="EMBL" id="JABCLB010001328">
    <property type="protein sequence ID" value="NMU84024.1"/>
    <property type="molecule type" value="Genomic_DNA"/>
</dbReference>
<evidence type="ECO:0000313" key="1">
    <source>
        <dbReference type="EMBL" id="NMU84024.1"/>
    </source>
</evidence>
<accession>A0A7Y0XD54</accession>
<protein>
    <submittedName>
        <fullName evidence="1">DUF1320 domain-containing protein</fullName>
    </submittedName>
</protein>